<name>A0A7X6DCS0_9BURK</name>
<dbReference type="InterPro" id="IPR051265">
    <property type="entry name" value="HIBADH-related_NP60_sf"/>
</dbReference>
<proteinExistence type="predicted"/>
<accession>A0A7X6DCS0</accession>
<organism evidence="4 5">
    <name type="scientific">Ramlibacter lithotrophicus</name>
    <dbReference type="NCBI Taxonomy" id="2606681"/>
    <lineage>
        <taxon>Bacteria</taxon>
        <taxon>Pseudomonadati</taxon>
        <taxon>Pseudomonadota</taxon>
        <taxon>Betaproteobacteria</taxon>
        <taxon>Burkholderiales</taxon>
        <taxon>Comamonadaceae</taxon>
        <taxon>Ramlibacter</taxon>
    </lineage>
</organism>
<dbReference type="PANTHER" id="PTHR43580:SF2">
    <property type="entry name" value="CYTOKINE-LIKE NUCLEAR FACTOR N-PAC"/>
    <property type="match status" value="1"/>
</dbReference>
<dbReference type="RefSeq" id="WP_168105863.1">
    <property type="nucleotide sequence ID" value="NZ_VTOX01000001.1"/>
</dbReference>
<feature type="domain" description="6-phosphogluconate dehydrogenase NADP-binding" evidence="3">
    <location>
        <begin position="3"/>
        <end position="159"/>
    </location>
</feature>
<dbReference type="InterPro" id="IPR008927">
    <property type="entry name" value="6-PGluconate_DH-like_C_sf"/>
</dbReference>
<dbReference type="InterPro" id="IPR015815">
    <property type="entry name" value="HIBADH-related"/>
</dbReference>
<dbReference type="Gene3D" id="3.40.50.720">
    <property type="entry name" value="NAD(P)-binding Rossmann-like Domain"/>
    <property type="match status" value="1"/>
</dbReference>
<dbReference type="Gene3D" id="1.10.1040.10">
    <property type="entry name" value="N-(1-d-carboxylethyl)-l-norvaline Dehydrogenase, domain 2"/>
    <property type="match status" value="1"/>
</dbReference>
<protein>
    <submittedName>
        <fullName evidence="4">NAD(P)-dependent oxidoreductase</fullName>
    </submittedName>
</protein>
<dbReference type="SUPFAM" id="SSF51735">
    <property type="entry name" value="NAD(P)-binding Rossmann-fold domains"/>
    <property type="match status" value="1"/>
</dbReference>
<dbReference type="Pfam" id="PF03446">
    <property type="entry name" value="NAD_binding_2"/>
    <property type="match status" value="1"/>
</dbReference>
<sequence length="284" mass="29443">MAQIAFLGTGLLGGAFAEAAATRGDSVKAWNRTPDKAQALARFGVQPAATPADAVRGAARVHLVLKDDAVVEEVIAAARAALSPDAVIVDHTTTLPALTVQRAQRLAGEGIKYLHCPVFMGPPAARKALGSMLACGPRALFESVQGELAKMTGKIEYLGERTDLAAVHKLFGNAMIVGVSAVMADILTIAQASNVPGEDAVRLLGLLDLNAMVAGRGANMAKGNFTPTFELSMARKDVRLMLEACGDRPLAALPGIAARMDQLIAAGHGARDPAVLAIDAVQRP</sequence>
<dbReference type="PANTHER" id="PTHR43580">
    <property type="entry name" value="OXIDOREDUCTASE GLYR1-RELATED"/>
    <property type="match status" value="1"/>
</dbReference>
<keyword evidence="5" id="KW-1185">Reference proteome</keyword>
<feature type="active site" evidence="2">
    <location>
        <position position="169"/>
    </location>
</feature>
<evidence type="ECO:0000259" key="3">
    <source>
        <dbReference type="Pfam" id="PF03446"/>
    </source>
</evidence>
<dbReference type="PIRSF" id="PIRSF000103">
    <property type="entry name" value="HIBADH"/>
    <property type="match status" value="1"/>
</dbReference>
<gene>
    <name evidence="4" type="ORF">RAMLITH_03145</name>
</gene>
<dbReference type="GO" id="GO:0016491">
    <property type="term" value="F:oxidoreductase activity"/>
    <property type="evidence" value="ECO:0007669"/>
    <property type="project" value="UniProtKB-KW"/>
</dbReference>
<dbReference type="InterPro" id="IPR013328">
    <property type="entry name" value="6PGD_dom2"/>
</dbReference>
<dbReference type="InterPro" id="IPR036291">
    <property type="entry name" value="NAD(P)-bd_dom_sf"/>
</dbReference>
<dbReference type="AlphaFoldDB" id="A0A7X6DCS0"/>
<dbReference type="EMBL" id="VTOX01000001">
    <property type="protein sequence ID" value="NKE64805.1"/>
    <property type="molecule type" value="Genomic_DNA"/>
</dbReference>
<reference evidence="4 5" key="1">
    <citation type="journal article" date="2020" name="Nature">
        <title>Bacterial chemolithoautotrophy via manganese oxidation.</title>
        <authorList>
            <person name="Yu H."/>
            <person name="Leadbetter J.R."/>
        </authorList>
    </citation>
    <scope>NUCLEOTIDE SEQUENCE [LARGE SCALE GENOMIC DNA]</scope>
    <source>
        <strain evidence="4 5">RBP-1</strain>
    </source>
</reference>
<evidence type="ECO:0000313" key="4">
    <source>
        <dbReference type="EMBL" id="NKE64805.1"/>
    </source>
</evidence>
<evidence type="ECO:0000313" key="5">
    <source>
        <dbReference type="Proteomes" id="UP000521868"/>
    </source>
</evidence>
<dbReference type="Proteomes" id="UP000521868">
    <property type="component" value="Unassembled WGS sequence"/>
</dbReference>
<evidence type="ECO:0000256" key="1">
    <source>
        <dbReference type="ARBA" id="ARBA00023002"/>
    </source>
</evidence>
<keyword evidence="1" id="KW-0560">Oxidoreductase</keyword>
<dbReference type="InterPro" id="IPR006115">
    <property type="entry name" value="6PGDH_NADP-bd"/>
</dbReference>
<comment type="caution">
    <text evidence="4">The sequence shown here is derived from an EMBL/GenBank/DDBJ whole genome shotgun (WGS) entry which is preliminary data.</text>
</comment>
<dbReference type="SUPFAM" id="SSF48179">
    <property type="entry name" value="6-phosphogluconate dehydrogenase C-terminal domain-like"/>
    <property type="match status" value="1"/>
</dbReference>
<dbReference type="GO" id="GO:0050661">
    <property type="term" value="F:NADP binding"/>
    <property type="evidence" value="ECO:0007669"/>
    <property type="project" value="InterPro"/>
</dbReference>
<evidence type="ECO:0000256" key="2">
    <source>
        <dbReference type="PIRSR" id="PIRSR000103-1"/>
    </source>
</evidence>